<sequence length="84" mass="9621">MVLTISNIEYVLFGIIIFNPTFLESDTGHYSAAIRLNNRCPPTSSRLGCNDSKGSITVEEDEEDFMCFEHSDESLYRLYHPLKK</sequence>
<evidence type="ECO:0000313" key="1">
    <source>
        <dbReference type="EMBL" id="KAJ6643885.1"/>
    </source>
</evidence>
<dbReference type="AlphaFoldDB" id="A0A9Q0S577"/>
<protein>
    <submittedName>
        <fullName evidence="1">Uncharacterized protein</fullName>
    </submittedName>
</protein>
<keyword evidence="2" id="KW-1185">Reference proteome</keyword>
<dbReference type="OrthoDB" id="10055366at2759"/>
<reference evidence="1" key="1">
    <citation type="submission" date="2022-07" db="EMBL/GenBank/DDBJ databases">
        <authorList>
            <person name="Trinca V."/>
            <person name="Uliana J.V.C."/>
            <person name="Torres T.T."/>
            <person name="Ward R.J."/>
            <person name="Monesi N."/>
        </authorList>
    </citation>
    <scope>NUCLEOTIDE SEQUENCE</scope>
    <source>
        <strain evidence="1">HSMRA1968</strain>
        <tissue evidence="1">Whole embryos</tissue>
    </source>
</reference>
<gene>
    <name evidence="1" type="ORF">Bhyg_08850</name>
</gene>
<proteinExistence type="predicted"/>
<dbReference type="EMBL" id="WJQU01000002">
    <property type="protein sequence ID" value="KAJ6643885.1"/>
    <property type="molecule type" value="Genomic_DNA"/>
</dbReference>
<organism evidence="1 2">
    <name type="scientific">Pseudolycoriella hygida</name>
    <dbReference type="NCBI Taxonomy" id="35572"/>
    <lineage>
        <taxon>Eukaryota</taxon>
        <taxon>Metazoa</taxon>
        <taxon>Ecdysozoa</taxon>
        <taxon>Arthropoda</taxon>
        <taxon>Hexapoda</taxon>
        <taxon>Insecta</taxon>
        <taxon>Pterygota</taxon>
        <taxon>Neoptera</taxon>
        <taxon>Endopterygota</taxon>
        <taxon>Diptera</taxon>
        <taxon>Nematocera</taxon>
        <taxon>Sciaroidea</taxon>
        <taxon>Sciaridae</taxon>
        <taxon>Pseudolycoriella</taxon>
    </lineage>
</organism>
<comment type="caution">
    <text evidence="1">The sequence shown here is derived from an EMBL/GenBank/DDBJ whole genome shotgun (WGS) entry which is preliminary data.</text>
</comment>
<dbReference type="Proteomes" id="UP001151699">
    <property type="component" value="Chromosome B"/>
</dbReference>
<evidence type="ECO:0000313" key="2">
    <source>
        <dbReference type="Proteomes" id="UP001151699"/>
    </source>
</evidence>
<accession>A0A9Q0S577</accession>
<name>A0A9Q0S577_9DIPT</name>